<organism evidence="2">
    <name type="scientific">Aphanomyces astaci</name>
    <name type="common">Crayfish plague agent</name>
    <dbReference type="NCBI Taxonomy" id="112090"/>
    <lineage>
        <taxon>Eukaryota</taxon>
        <taxon>Sar</taxon>
        <taxon>Stramenopiles</taxon>
        <taxon>Oomycota</taxon>
        <taxon>Saprolegniomycetes</taxon>
        <taxon>Saprolegniales</taxon>
        <taxon>Verrucalvaceae</taxon>
        <taxon>Aphanomyces</taxon>
    </lineage>
</organism>
<dbReference type="EMBL" id="KI913156">
    <property type="protein sequence ID" value="ETV71946.1"/>
    <property type="molecule type" value="Genomic_DNA"/>
</dbReference>
<dbReference type="OrthoDB" id="69459at2759"/>
<dbReference type="PANTHER" id="PTHR31827">
    <property type="entry name" value="EMB|CAB89363.1"/>
    <property type="match status" value="1"/>
</dbReference>
<dbReference type="STRING" id="112090.W4FY98"/>
<dbReference type="Pfam" id="PF24906">
    <property type="entry name" value="Zf_WRKY19"/>
    <property type="match status" value="1"/>
</dbReference>
<dbReference type="VEuPathDB" id="FungiDB:H257_12777"/>
<dbReference type="InterPro" id="IPR056866">
    <property type="entry name" value="Znf_WRKY19"/>
</dbReference>
<dbReference type="RefSeq" id="XP_009838389.1">
    <property type="nucleotide sequence ID" value="XM_009840087.1"/>
</dbReference>
<dbReference type="AlphaFoldDB" id="W4FY98"/>
<accession>W4FY98</accession>
<protein>
    <recommendedName>
        <fullName evidence="1">WRKY19-like zinc finger domain-containing protein</fullName>
    </recommendedName>
</protein>
<dbReference type="PANTHER" id="PTHR31827:SF1">
    <property type="entry name" value="EMB|CAB89363.1"/>
    <property type="match status" value="1"/>
</dbReference>
<evidence type="ECO:0000259" key="1">
    <source>
        <dbReference type="Pfam" id="PF24906"/>
    </source>
</evidence>
<sequence length="175" mass="19640">MSKCFFNGCDSEASDGWRCYFHRGRGRCLVDSCHNQAYARQLCARHGGKRQCRFAGCAFRSRTGAYCTKHGSTRIVSTCSRDDCSNSAQLRGLCVKHGGGRYCKMDGCRTFARTGGYCARHTRILREIVPKEATDIDLNYVHAFNHDNFSSSFVQCHSIDNDGVDVEILDIILNM</sequence>
<feature type="domain" description="WRKY19-like zinc finger" evidence="1">
    <location>
        <begin position="79"/>
        <end position="99"/>
    </location>
</feature>
<proteinExistence type="predicted"/>
<dbReference type="GeneID" id="20814773"/>
<reference evidence="2" key="1">
    <citation type="submission" date="2013-12" db="EMBL/GenBank/DDBJ databases">
        <title>The Genome Sequence of Aphanomyces astaci APO3.</title>
        <authorList>
            <consortium name="The Broad Institute Genomics Platform"/>
            <person name="Russ C."/>
            <person name="Tyler B."/>
            <person name="van West P."/>
            <person name="Dieguez-Uribeondo J."/>
            <person name="Young S.K."/>
            <person name="Zeng Q."/>
            <person name="Gargeya S."/>
            <person name="Fitzgerald M."/>
            <person name="Abouelleil A."/>
            <person name="Alvarado L."/>
            <person name="Chapman S.B."/>
            <person name="Gainer-Dewar J."/>
            <person name="Goldberg J."/>
            <person name="Griggs A."/>
            <person name="Gujja S."/>
            <person name="Hansen M."/>
            <person name="Howarth C."/>
            <person name="Imamovic A."/>
            <person name="Ireland A."/>
            <person name="Larimer J."/>
            <person name="McCowan C."/>
            <person name="Murphy C."/>
            <person name="Pearson M."/>
            <person name="Poon T.W."/>
            <person name="Priest M."/>
            <person name="Roberts A."/>
            <person name="Saif S."/>
            <person name="Shea T."/>
            <person name="Sykes S."/>
            <person name="Wortman J."/>
            <person name="Nusbaum C."/>
            <person name="Birren B."/>
        </authorList>
    </citation>
    <scope>NUCLEOTIDE SEQUENCE [LARGE SCALE GENOMIC DNA]</scope>
    <source>
        <strain evidence="2">APO3</strain>
    </source>
</reference>
<evidence type="ECO:0000313" key="2">
    <source>
        <dbReference type="EMBL" id="ETV71946.1"/>
    </source>
</evidence>
<name>W4FY98_APHAT</name>
<gene>
    <name evidence="2" type="ORF">H257_12777</name>
</gene>